<comment type="caution">
    <text evidence="2">The sequence shown here is derived from an EMBL/GenBank/DDBJ whole genome shotgun (WGS) entry which is preliminary data.</text>
</comment>
<reference evidence="2 3" key="1">
    <citation type="submission" date="2024-01" db="EMBL/GenBank/DDBJ databases">
        <title>The genome of the rayed Mediterranean limpet Patella caerulea (Linnaeus, 1758).</title>
        <authorList>
            <person name="Anh-Thu Weber A."/>
            <person name="Halstead-Nussloch G."/>
        </authorList>
    </citation>
    <scope>NUCLEOTIDE SEQUENCE [LARGE SCALE GENOMIC DNA]</scope>
    <source>
        <strain evidence="2">AATW-2023a</strain>
        <tissue evidence="2">Whole specimen</tissue>
    </source>
</reference>
<evidence type="ECO:0000313" key="3">
    <source>
        <dbReference type="Proteomes" id="UP001347796"/>
    </source>
</evidence>
<keyword evidence="1" id="KW-0732">Signal</keyword>
<name>A0AAN8J096_PATCE</name>
<dbReference type="Proteomes" id="UP001347796">
    <property type="component" value="Unassembled WGS sequence"/>
</dbReference>
<keyword evidence="3" id="KW-1185">Reference proteome</keyword>
<accession>A0AAN8J096</accession>
<gene>
    <name evidence="2" type="ORF">SNE40_023307</name>
</gene>
<evidence type="ECO:0000256" key="1">
    <source>
        <dbReference type="SAM" id="SignalP"/>
    </source>
</evidence>
<sequence>MKNILILFVLIESNSLTTLAGYCNDLEIKSCKRYDDEYGKITNPTLAQYCSTVFKIVDCLKGCDEALRKYKAGLQKLYASYGGYFSCDQLSDTEKIDSCKEQEVDSCTSIFSESFKINKSTSDQVCS</sequence>
<protein>
    <submittedName>
        <fullName evidence="2">Uncharacterized protein</fullName>
    </submittedName>
</protein>
<evidence type="ECO:0000313" key="2">
    <source>
        <dbReference type="EMBL" id="KAK6166668.1"/>
    </source>
</evidence>
<dbReference type="AlphaFoldDB" id="A0AAN8J096"/>
<dbReference type="EMBL" id="JAZGQO010000021">
    <property type="protein sequence ID" value="KAK6166668.1"/>
    <property type="molecule type" value="Genomic_DNA"/>
</dbReference>
<feature type="chain" id="PRO_5042835595" evidence="1">
    <location>
        <begin position="21"/>
        <end position="127"/>
    </location>
</feature>
<proteinExistence type="predicted"/>
<organism evidence="2 3">
    <name type="scientific">Patella caerulea</name>
    <name type="common">Rayed Mediterranean limpet</name>
    <dbReference type="NCBI Taxonomy" id="87958"/>
    <lineage>
        <taxon>Eukaryota</taxon>
        <taxon>Metazoa</taxon>
        <taxon>Spiralia</taxon>
        <taxon>Lophotrochozoa</taxon>
        <taxon>Mollusca</taxon>
        <taxon>Gastropoda</taxon>
        <taxon>Patellogastropoda</taxon>
        <taxon>Patelloidea</taxon>
        <taxon>Patellidae</taxon>
        <taxon>Patella</taxon>
    </lineage>
</organism>
<feature type="signal peptide" evidence="1">
    <location>
        <begin position="1"/>
        <end position="20"/>
    </location>
</feature>